<organism evidence="1 2">
    <name type="scientific">Scortum barcoo</name>
    <name type="common">barcoo grunter</name>
    <dbReference type="NCBI Taxonomy" id="214431"/>
    <lineage>
        <taxon>Eukaryota</taxon>
        <taxon>Metazoa</taxon>
        <taxon>Chordata</taxon>
        <taxon>Craniata</taxon>
        <taxon>Vertebrata</taxon>
        <taxon>Euteleostomi</taxon>
        <taxon>Actinopterygii</taxon>
        <taxon>Neopterygii</taxon>
        <taxon>Teleostei</taxon>
        <taxon>Neoteleostei</taxon>
        <taxon>Acanthomorphata</taxon>
        <taxon>Eupercaria</taxon>
        <taxon>Centrarchiformes</taxon>
        <taxon>Terapontoidei</taxon>
        <taxon>Terapontidae</taxon>
        <taxon>Scortum</taxon>
    </lineage>
</organism>
<keyword evidence="2" id="KW-1185">Reference proteome</keyword>
<accession>A0ACB8X8C9</accession>
<name>A0ACB8X8C9_9TELE</name>
<evidence type="ECO:0000313" key="2">
    <source>
        <dbReference type="Proteomes" id="UP000831701"/>
    </source>
</evidence>
<sequence length="183" mass="19462">MESLHPAGSLSQFISAAEEEVGHDDGTDDITYSDVKISRDLQQPIKRSRVSGEETTAQPATVTEEGGGSDLMPESAGHMTIRHVSKSDEGLYKCNISSHGESPPSWISVSGQELRGHLAGKPSTTSSPPVSSPPGLWSVLSLCVVLVLLVVLVVLVLHYNSVIATNNFHTTVGLMFTDVSSLH</sequence>
<comment type="caution">
    <text evidence="1">The sequence shown here is derived from an EMBL/GenBank/DDBJ whole genome shotgun (WGS) entry which is preliminary data.</text>
</comment>
<gene>
    <name evidence="1" type="ORF">L3Q82_016425</name>
</gene>
<evidence type="ECO:0000313" key="1">
    <source>
        <dbReference type="EMBL" id="KAI3376294.1"/>
    </source>
</evidence>
<dbReference type="Proteomes" id="UP000831701">
    <property type="component" value="Chromosome 2"/>
</dbReference>
<reference evidence="1" key="1">
    <citation type="submission" date="2022-04" db="EMBL/GenBank/DDBJ databases">
        <title>Jade perch genome.</title>
        <authorList>
            <person name="Chao B."/>
        </authorList>
    </citation>
    <scope>NUCLEOTIDE SEQUENCE</scope>
    <source>
        <strain evidence="1">CB-2022</strain>
    </source>
</reference>
<dbReference type="EMBL" id="CM041532">
    <property type="protein sequence ID" value="KAI3376294.1"/>
    <property type="molecule type" value="Genomic_DNA"/>
</dbReference>
<protein>
    <submittedName>
        <fullName evidence="1">Uncharacterized protein</fullName>
    </submittedName>
</protein>
<proteinExistence type="predicted"/>